<proteinExistence type="predicted"/>
<keyword evidence="2" id="KW-1185">Reference proteome</keyword>
<evidence type="ECO:0000313" key="1">
    <source>
        <dbReference type="EMBL" id="KAB5569003.1"/>
    </source>
</evidence>
<reference evidence="2" key="1">
    <citation type="journal article" date="2019" name="Gigascience">
        <title>De novo genome assembly of the endangered Acer yangbiense, a plant species with extremely small populations endemic to Yunnan Province, China.</title>
        <authorList>
            <person name="Yang J."/>
            <person name="Wariss H.M."/>
            <person name="Tao L."/>
            <person name="Zhang R."/>
            <person name="Yun Q."/>
            <person name="Hollingsworth P."/>
            <person name="Dao Z."/>
            <person name="Luo G."/>
            <person name="Guo H."/>
            <person name="Ma Y."/>
            <person name="Sun W."/>
        </authorList>
    </citation>
    <scope>NUCLEOTIDE SEQUENCE [LARGE SCALE GENOMIC DNA]</scope>
    <source>
        <strain evidence="2">cv. br00</strain>
    </source>
</reference>
<dbReference type="AlphaFoldDB" id="A0A5N5NQJ1"/>
<evidence type="ECO:0000313" key="2">
    <source>
        <dbReference type="Proteomes" id="UP000326939"/>
    </source>
</evidence>
<accession>A0A5N5NQJ1</accession>
<sequence length="182" mass="20592">MMIFDKFGNCGAVKGLIFLLSAETWHPLDLYTLKWNADDSCFGKLGPVGISRVLRDELLLYLYGNSNEAQLLIIIKALELSSCRDDVLQRNYIFESDSISMGSEFLVVVDVGKRLLSFEFLQLSGDIDGSFHVPHHSLLPKTSSSQPKLSFVCYENGRQIPNELLKNRFELQTVPPFSHIFD</sequence>
<name>A0A5N5NQJ1_9ROSI</name>
<organism evidence="1 2">
    <name type="scientific">Salix brachista</name>
    <dbReference type="NCBI Taxonomy" id="2182728"/>
    <lineage>
        <taxon>Eukaryota</taxon>
        <taxon>Viridiplantae</taxon>
        <taxon>Streptophyta</taxon>
        <taxon>Embryophyta</taxon>
        <taxon>Tracheophyta</taxon>
        <taxon>Spermatophyta</taxon>
        <taxon>Magnoliopsida</taxon>
        <taxon>eudicotyledons</taxon>
        <taxon>Gunneridae</taxon>
        <taxon>Pentapetalae</taxon>
        <taxon>rosids</taxon>
        <taxon>fabids</taxon>
        <taxon>Malpighiales</taxon>
        <taxon>Salicaceae</taxon>
        <taxon>Saliceae</taxon>
        <taxon>Salix</taxon>
    </lineage>
</organism>
<comment type="caution">
    <text evidence="1">The sequence shown here is derived from an EMBL/GenBank/DDBJ whole genome shotgun (WGS) entry which is preliminary data.</text>
</comment>
<dbReference type="EMBL" id="VDCV01000002">
    <property type="protein sequence ID" value="KAB5569003.1"/>
    <property type="molecule type" value="Genomic_DNA"/>
</dbReference>
<gene>
    <name evidence="1" type="ORF">DKX38_002796</name>
</gene>
<protein>
    <submittedName>
        <fullName evidence="1">Uncharacterized protein</fullName>
    </submittedName>
</protein>
<dbReference type="Proteomes" id="UP000326939">
    <property type="component" value="Chromosome 2"/>
</dbReference>